<dbReference type="GO" id="GO:0019545">
    <property type="term" value="P:L-arginine catabolic process to succinate"/>
    <property type="evidence" value="ECO:0007669"/>
    <property type="project" value="UniProtKB-UniRule"/>
</dbReference>
<dbReference type="GO" id="GO:0019544">
    <property type="term" value="P:L-arginine catabolic process to L-glutamate"/>
    <property type="evidence" value="ECO:0007669"/>
    <property type="project" value="UniProtKB-UniRule"/>
</dbReference>
<feature type="active site" description="Proton donor" evidence="4">
    <location>
        <position position="231"/>
    </location>
</feature>
<dbReference type="SUPFAM" id="SSF55729">
    <property type="entry name" value="Acyl-CoA N-acyltransferases (Nat)"/>
    <property type="match status" value="1"/>
</dbReference>
<comment type="similarity">
    <text evidence="4">Belongs to the arginine N-succinyltransferase family.</text>
</comment>
<reference evidence="6 7" key="1">
    <citation type="submission" date="2016-10" db="EMBL/GenBank/DDBJ databases">
        <authorList>
            <person name="de Groot N.N."/>
        </authorList>
    </citation>
    <scope>NUCLEOTIDE SEQUENCE [LARGE SCALE GENOMIC DNA]</scope>
    <source>
        <strain evidence="6 7">ATCC 29281</strain>
    </source>
</reference>
<comment type="catalytic activity">
    <reaction evidence="4">
        <text>succinyl-CoA + L-arginine = N(2)-succinyl-L-arginine + CoA + H(+)</text>
        <dbReference type="Rhea" id="RHEA:15185"/>
        <dbReference type="ChEBI" id="CHEBI:15378"/>
        <dbReference type="ChEBI" id="CHEBI:32682"/>
        <dbReference type="ChEBI" id="CHEBI:57287"/>
        <dbReference type="ChEBI" id="CHEBI:57292"/>
        <dbReference type="ChEBI" id="CHEBI:58241"/>
        <dbReference type="EC" id="2.3.1.109"/>
    </reaction>
</comment>
<sequence>MTMMMIRPVAHRDLPDLMALAQKSGVGLTTLPHNEAILSARISRAQKTWQGELPKSEQGYLFVLEDVSCGRVVGVSALEVAVGLTEPWYNFRLGTLVHASKALNVYKAMPTLSLSHDHTGCSELCTLFLDPDYRHSQNGKLLSKMRFLFMAAFREHFSERVIAEMRGYSDENGRSPFWEGVGSHFFSIDFAQADYLSGIGQKEFIAELMPKHPLYVDFLDKAARDAIGRVHPHTAPARRLLEAEGLSYRGYVDIFDGGSTLEANIDDLRAVKDSQLKAVEVDDRAADSNATVCLVANDNYRHYRAMRVLADLSQDTLTLDAATADALCLKHGEVARVIPLNVEEKH</sequence>
<evidence type="ECO:0000256" key="3">
    <source>
        <dbReference type="ARBA" id="ARBA00023315"/>
    </source>
</evidence>
<evidence type="ECO:0000256" key="4">
    <source>
        <dbReference type="HAMAP-Rule" id="MF_01171"/>
    </source>
</evidence>
<dbReference type="GO" id="GO:0008791">
    <property type="term" value="F:arginine N-succinyltransferase activity"/>
    <property type="evidence" value="ECO:0007669"/>
    <property type="project" value="UniProtKB-UniRule"/>
</dbReference>
<evidence type="ECO:0000313" key="7">
    <source>
        <dbReference type="Proteomes" id="UP000187280"/>
    </source>
</evidence>
<comment type="function">
    <text evidence="4">Catalyzes the transfer of succinyl-CoA to arginine to produce N(2)-succinylarginine.</text>
</comment>
<dbReference type="InterPro" id="IPR016181">
    <property type="entry name" value="Acyl_CoA_acyltransferase"/>
</dbReference>
<dbReference type="PANTHER" id="PTHR30420:SF1">
    <property type="entry name" value="ARGININE N-SUCCINYLTRANSFERASE"/>
    <property type="match status" value="1"/>
</dbReference>
<keyword evidence="3 4" id="KW-0012">Acyltransferase</keyword>
<gene>
    <name evidence="4" type="primary">astA</name>
    <name evidence="6" type="ORF">SAMN02982996_00109</name>
</gene>
<dbReference type="UniPathway" id="UPA00185">
    <property type="reaction ID" value="UER00279"/>
</dbReference>
<feature type="binding site" evidence="4">
    <location>
        <position position="127"/>
    </location>
    <ligand>
        <name>succinyl-CoA</name>
        <dbReference type="ChEBI" id="CHEBI:57292"/>
    </ligand>
</feature>
<evidence type="ECO:0000313" key="6">
    <source>
        <dbReference type="EMBL" id="SDZ76279.1"/>
    </source>
</evidence>
<name>A0A1H3VNG1_9GAMM</name>
<dbReference type="NCBIfam" id="NF007770">
    <property type="entry name" value="PRK10456.1"/>
    <property type="match status" value="1"/>
</dbReference>
<dbReference type="InterPro" id="IPR007041">
    <property type="entry name" value="Arg_succinylTrfase_AstA/AruG"/>
</dbReference>
<dbReference type="PANTHER" id="PTHR30420">
    <property type="entry name" value="N-SUCCINYLARGININE DIHYDROLASE"/>
    <property type="match status" value="1"/>
</dbReference>
<dbReference type="Gene3D" id="2.40.40.20">
    <property type="match status" value="1"/>
</dbReference>
<dbReference type="Gene3D" id="3.40.630.30">
    <property type="match status" value="1"/>
</dbReference>
<evidence type="ECO:0000256" key="1">
    <source>
        <dbReference type="ARBA" id="ARBA00022503"/>
    </source>
</evidence>
<dbReference type="InterPro" id="IPR017650">
    <property type="entry name" value="Arginine_N-succinylTrfase"/>
</dbReference>
<keyword evidence="2 4" id="KW-0808">Transferase</keyword>
<dbReference type="Proteomes" id="UP000187280">
    <property type="component" value="Unassembled WGS sequence"/>
</dbReference>
<keyword evidence="7" id="KW-1185">Reference proteome</keyword>
<dbReference type="HAMAP" id="MF_01171">
    <property type="entry name" value="AstA"/>
    <property type="match status" value="1"/>
</dbReference>
<comment type="pathway">
    <text evidence="4">Amino-acid degradation; L-arginine degradation via AST pathway; L-glutamate and succinate from L-arginine: step 1/5.</text>
</comment>
<dbReference type="Pfam" id="PF04958">
    <property type="entry name" value="AstA"/>
    <property type="match status" value="1"/>
</dbReference>
<dbReference type="AlphaFoldDB" id="A0A1H3VNG1"/>
<dbReference type="EMBL" id="FNQS01000001">
    <property type="protein sequence ID" value="SDZ76279.1"/>
    <property type="molecule type" value="Genomic_DNA"/>
</dbReference>
<dbReference type="STRING" id="71657.SAMN02982996_00109"/>
<dbReference type="NCBIfam" id="TIGR03243">
    <property type="entry name" value="arg_catab_AOST"/>
    <property type="match status" value="1"/>
</dbReference>
<evidence type="ECO:0000256" key="5">
    <source>
        <dbReference type="NCBIfam" id="TIGR03244"/>
    </source>
</evidence>
<protein>
    <recommendedName>
        <fullName evidence="4 5">Arginine N-succinyltransferase</fullName>
        <shortName evidence="4">AST</shortName>
        <ecNumber evidence="4 5">2.3.1.109</ecNumber>
    </recommendedName>
    <alternativeName>
        <fullName evidence="4">AOST</fullName>
    </alternativeName>
</protein>
<dbReference type="eggNOG" id="COG3138">
    <property type="taxonomic scope" value="Bacteria"/>
</dbReference>
<dbReference type="EC" id="2.3.1.109" evidence="4 5"/>
<accession>A0A1H3VNG1</accession>
<evidence type="ECO:0000256" key="2">
    <source>
        <dbReference type="ARBA" id="ARBA00022679"/>
    </source>
</evidence>
<keyword evidence="1 4" id="KW-0056">Arginine metabolism</keyword>
<organism evidence="6 7">
    <name type="scientific">Lonsdalea quercina</name>
    <dbReference type="NCBI Taxonomy" id="71657"/>
    <lineage>
        <taxon>Bacteria</taxon>
        <taxon>Pseudomonadati</taxon>
        <taxon>Pseudomonadota</taxon>
        <taxon>Gammaproteobacteria</taxon>
        <taxon>Enterobacterales</taxon>
        <taxon>Pectobacteriaceae</taxon>
        <taxon>Lonsdalea</taxon>
    </lineage>
</organism>
<proteinExistence type="inferred from homology"/>
<dbReference type="NCBIfam" id="TIGR03244">
    <property type="entry name" value="arg_catab_AstA"/>
    <property type="match status" value="1"/>
</dbReference>